<dbReference type="EMBL" id="JAJITC010000005">
    <property type="protein sequence ID" value="MCC8402317.1"/>
    <property type="molecule type" value="Genomic_DNA"/>
</dbReference>
<proteinExistence type="predicted"/>
<organism evidence="2 3">
    <name type="scientific">Paraburkholderia translucens</name>
    <dbReference type="NCBI Taxonomy" id="2886945"/>
    <lineage>
        <taxon>Bacteria</taxon>
        <taxon>Pseudomonadati</taxon>
        <taxon>Pseudomonadota</taxon>
        <taxon>Betaproteobacteria</taxon>
        <taxon>Burkholderiales</taxon>
        <taxon>Burkholderiaceae</taxon>
        <taxon>Paraburkholderia</taxon>
    </lineage>
</organism>
<evidence type="ECO:0000313" key="2">
    <source>
        <dbReference type="EMBL" id="MCC8402317.1"/>
    </source>
</evidence>
<accession>A0ABS8KCD2</accession>
<dbReference type="Proteomes" id="UP001430614">
    <property type="component" value="Unassembled WGS sequence"/>
</dbReference>
<comment type="caution">
    <text evidence="2">The sequence shown here is derived from an EMBL/GenBank/DDBJ whole genome shotgun (WGS) entry which is preliminary data.</text>
</comment>
<name>A0ABS8KCD2_9BURK</name>
<keyword evidence="1" id="KW-0812">Transmembrane</keyword>
<keyword evidence="3" id="KW-1185">Reference proteome</keyword>
<gene>
    <name evidence="2" type="ORF">LJ655_10500</name>
</gene>
<keyword evidence="1" id="KW-0472">Membrane</keyword>
<evidence type="ECO:0000256" key="1">
    <source>
        <dbReference type="SAM" id="Phobius"/>
    </source>
</evidence>
<feature type="transmembrane region" description="Helical" evidence="1">
    <location>
        <begin position="56"/>
        <end position="73"/>
    </location>
</feature>
<evidence type="ECO:0000313" key="3">
    <source>
        <dbReference type="Proteomes" id="UP001430614"/>
    </source>
</evidence>
<dbReference type="RefSeq" id="WP_230561181.1">
    <property type="nucleotide sequence ID" value="NZ_JAJITC010000005.1"/>
</dbReference>
<sequence length="100" mass="10683">MSQPQHAHELARITVLERMEASRTALVAANRKAALPTARAAGRPSVGNLYAALTEAPRVTMLVALVVGIIVFGPRRTLTIAGRSGLTAWIASNVRRALTR</sequence>
<protein>
    <submittedName>
        <fullName evidence="2">Uncharacterized protein</fullName>
    </submittedName>
</protein>
<reference evidence="2 3" key="1">
    <citation type="submission" date="2021-11" db="EMBL/GenBank/DDBJ databases">
        <authorList>
            <person name="Oh E.-T."/>
            <person name="Kim S.-B."/>
        </authorList>
    </citation>
    <scope>NUCLEOTIDE SEQUENCE [LARGE SCALE GENOMIC DNA]</scope>
    <source>
        <strain evidence="2 3">MMS20-SJTN17</strain>
    </source>
</reference>
<keyword evidence="1" id="KW-1133">Transmembrane helix</keyword>